<reference evidence="1 2" key="1">
    <citation type="journal article" date="2016" name="Genome Biol. Evol.">
        <title>Divergent and convergent evolution of fungal pathogenicity.</title>
        <authorList>
            <person name="Shang Y."/>
            <person name="Xiao G."/>
            <person name="Zheng P."/>
            <person name="Cen K."/>
            <person name="Zhan S."/>
            <person name="Wang C."/>
        </authorList>
    </citation>
    <scope>NUCLEOTIDE SEQUENCE [LARGE SCALE GENOMIC DNA]</scope>
    <source>
        <strain evidence="1 2">RCEF 4871</strain>
    </source>
</reference>
<evidence type="ECO:0000313" key="2">
    <source>
        <dbReference type="Proteomes" id="UP000243498"/>
    </source>
</evidence>
<gene>
    <name evidence="1" type="ORF">NOR_03432</name>
</gene>
<dbReference type="AlphaFoldDB" id="A0A162JQK7"/>
<name>A0A162JQK7_METRR</name>
<evidence type="ECO:0000313" key="1">
    <source>
        <dbReference type="EMBL" id="OAA45643.1"/>
    </source>
</evidence>
<organism evidence="1 2">
    <name type="scientific">Metarhizium rileyi (strain RCEF 4871)</name>
    <name type="common">Nomuraea rileyi</name>
    <dbReference type="NCBI Taxonomy" id="1649241"/>
    <lineage>
        <taxon>Eukaryota</taxon>
        <taxon>Fungi</taxon>
        <taxon>Dikarya</taxon>
        <taxon>Ascomycota</taxon>
        <taxon>Pezizomycotina</taxon>
        <taxon>Sordariomycetes</taxon>
        <taxon>Hypocreomycetidae</taxon>
        <taxon>Hypocreales</taxon>
        <taxon>Clavicipitaceae</taxon>
        <taxon>Metarhizium</taxon>
    </lineage>
</organism>
<dbReference type="InterPro" id="IPR011989">
    <property type="entry name" value="ARM-like"/>
</dbReference>
<dbReference type="EMBL" id="AZHC01000008">
    <property type="protein sequence ID" value="OAA45643.1"/>
    <property type="molecule type" value="Genomic_DNA"/>
</dbReference>
<accession>A0A162JQK7</accession>
<comment type="caution">
    <text evidence="1">The sequence shown here is derived from an EMBL/GenBank/DDBJ whole genome shotgun (WGS) entry which is preliminary data.</text>
</comment>
<protein>
    <submittedName>
        <fullName evidence="1">Armadillo-like helical</fullName>
    </submittedName>
</protein>
<dbReference type="Proteomes" id="UP000243498">
    <property type="component" value="Unassembled WGS sequence"/>
</dbReference>
<proteinExistence type="predicted"/>
<sequence length="184" mass="20103">MAIIALLEAGDVRFHGIAFGALAELSKLSDTAITALIITHLGNKTGQVQLYIASIICKQSKLSYTAITALEVLLGNEDIRVQGRAAVALKRQSRLSDTTITARVALLEDEDNLVRSKAAYVLAQQSESSDTAIWRVEYAKWNAVDVDLASVIVLLENEEIQLDQRDVARIMREHPASGTTRQDA</sequence>
<dbReference type="Gene3D" id="1.25.10.10">
    <property type="entry name" value="Leucine-rich Repeat Variant"/>
    <property type="match status" value="1"/>
</dbReference>
<dbReference type="OrthoDB" id="427518at2759"/>
<dbReference type="InterPro" id="IPR016024">
    <property type="entry name" value="ARM-type_fold"/>
</dbReference>
<dbReference type="SUPFAM" id="SSF48371">
    <property type="entry name" value="ARM repeat"/>
    <property type="match status" value="1"/>
</dbReference>
<keyword evidence="2" id="KW-1185">Reference proteome</keyword>